<comment type="caution">
    <text evidence="1">The sequence shown here is derived from an EMBL/GenBank/DDBJ whole genome shotgun (WGS) entry which is preliminary data.</text>
</comment>
<name>A0A8X6X8C1_9ARAC</name>
<dbReference type="AlphaFoldDB" id="A0A8X6X8C1"/>
<organism evidence="1 2">
    <name type="scientific">Trichonephila inaurata madagascariensis</name>
    <dbReference type="NCBI Taxonomy" id="2747483"/>
    <lineage>
        <taxon>Eukaryota</taxon>
        <taxon>Metazoa</taxon>
        <taxon>Ecdysozoa</taxon>
        <taxon>Arthropoda</taxon>
        <taxon>Chelicerata</taxon>
        <taxon>Arachnida</taxon>
        <taxon>Araneae</taxon>
        <taxon>Araneomorphae</taxon>
        <taxon>Entelegynae</taxon>
        <taxon>Araneoidea</taxon>
        <taxon>Nephilidae</taxon>
        <taxon>Trichonephila</taxon>
        <taxon>Trichonephila inaurata</taxon>
    </lineage>
</organism>
<evidence type="ECO:0000313" key="1">
    <source>
        <dbReference type="EMBL" id="GFY48081.1"/>
    </source>
</evidence>
<proteinExistence type="predicted"/>
<evidence type="ECO:0000313" key="2">
    <source>
        <dbReference type="Proteomes" id="UP000886998"/>
    </source>
</evidence>
<keyword evidence="2" id="KW-1185">Reference proteome</keyword>
<reference evidence="1" key="1">
    <citation type="submission" date="2020-08" db="EMBL/GenBank/DDBJ databases">
        <title>Multicomponent nature underlies the extraordinary mechanical properties of spider dragline silk.</title>
        <authorList>
            <person name="Kono N."/>
            <person name="Nakamura H."/>
            <person name="Mori M."/>
            <person name="Yoshida Y."/>
            <person name="Ohtoshi R."/>
            <person name="Malay A.D."/>
            <person name="Moran D.A.P."/>
            <person name="Tomita M."/>
            <person name="Numata K."/>
            <person name="Arakawa K."/>
        </authorList>
    </citation>
    <scope>NUCLEOTIDE SEQUENCE</scope>
</reference>
<dbReference type="Proteomes" id="UP000886998">
    <property type="component" value="Unassembled WGS sequence"/>
</dbReference>
<protein>
    <submittedName>
        <fullName evidence="1">Uncharacterized protein</fullName>
    </submittedName>
</protein>
<sequence>MLTPDKEEGRTNQQHLRSYLETKEKMFTVVHEWWCNAPKKKKVMLENLRVGCNLGGLEIRAGTGLEERTCQLWSLGHQMWRTGSHAQ</sequence>
<gene>
    <name evidence="1" type="ORF">TNIN_177861</name>
</gene>
<dbReference type="EMBL" id="BMAV01006310">
    <property type="protein sequence ID" value="GFY48081.1"/>
    <property type="molecule type" value="Genomic_DNA"/>
</dbReference>
<accession>A0A8X6X8C1</accession>